<dbReference type="Proteomes" id="UP000519897">
    <property type="component" value="Unassembled WGS sequence"/>
</dbReference>
<evidence type="ECO:0000313" key="3">
    <source>
        <dbReference type="EMBL" id="MBB4142883.1"/>
    </source>
</evidence>
<feature type="domain" description="VapC50 C-terminal" evidence="2">
    <location>
        <begin position="130"/>
        <end position="182"/>
    </location>
</feature>
<accession>A0A7W6LGG7</accession>
<reference evidence="3 4" key="1">
    <citation type="submission" date="2020-08" db="EMBL/GenBank/DDBJ databases">
        <title>Genomic Encyclopedia of Type Strains, Phase IV (KMG-IV): sequencing the most valuable type-strain genomes for metagenomic binning, comparative biology and taxonomic classification.</title>
        <authorList>
            <person name="Goeker M."/>
        </authorList>
    </citation>
    <scope>NUCLEOTIDE SEQUENCE [LARGE SCALE GENOMIC DNA]</scope>
    <source>
        <strain evidence="3 4">DSM 29514</strain>
    </source>
</reference>
<gene>
    <name evidence="3" type="ORF">GGQ72_001382</name>
</gene>
<dbReference type="InterPro" id="IPR002716">
    <property type="entry name" value="PIN_dom"/>
</dbReference>
<keyword evidence="4" id="KW-1185">Reference proteome</keyword>
<name>A0A7W6LGG7_9HYPH</name>
<dbReference type="EMBL" id="JACIEC010000001">
    <property type="protein sequence ID" value="MBB4142883.1"/>
    <property type="molecule type" value="Genomic_DNA"/>
</dbReference>
<dbReference type="Pfam" id="PF26343">
    <property type="entry name" value="VapC50_C"/>
    <property type="match status" value="1"/>
</dbReference>
<sequence>MNSAFTAVIDANVFYGIRVTSLILHLAQADLFRARWSEKIHQEWMGNLHRNTGLAQEKLQRRREAIDASVLDCLVMDYEALEYGLTLPDPDDRHVFAAALKAQATRIITFNLSDFPSSALDPAGIAAIHPDQFLMELFEASQTQFVEAVRQDFQHYKAPPLTFERYISDLRKAGVPKTAELIEKLRILVDAS</sequence>
<feature type="domain" description="PIN" evidence="1">
    <location>
        <begin position="7"/>
        <end position="112"/>
    </location>
</feature>
<dbReference type="RefSeq" id="WP_165136905.1">
    <property type="nucleotide sequence ID" value="NZ_CP049250.1"/>
</dbReference>
<evidence type="ECO:0000259" key="2">
    <source>
        <dbReference type="Pfam" id="PF26343"/>
    </source>
</evidence>
<proteinExistence type="predicted"/>
<organism evidence="3 4">
    <name type="scientific">Rhizobium rhizoryzae</name>
    <dbReference type="NCBI Taxonomy" id="451876"/>
    <lineage>
        <taxon>Bacteria</taxon>
        <taxon>Pseudomonadati</taxon>
        <taxon>Pseudomonadota</taxon>
        <taxon>Alphaproteobacteria</taxon>
        <taxon>Hyphomicrobiales</taxon>
        <taxon>Rhizobiaceae</taxon>
        <taxon>Rhizobium/Agrobacterium group</taxon>
        <taxon>Rhizobium</taxon>
    </lineage>
</organism>
<dbReference type="SUPFAM" id="SSF88723">
    <property type="entry name" value="PIN domain-like"/>
    <property type="match status" value="1"/>
</dbReference>
<evidence type="ECO:0000313" key="4">
    <source>
        <dbReference type="Proteomes" id="UP000519897"/>
    </source>
</evidence>
<dbReference type="InterPro" id="IPR029060">
    <property type="entry name" value="PIN-like_dom_sf"/>
</dbReference>
<protein>
    <submittedName>
        <fullName evidence="3">Putative nucleic acid-binding protein</fullName>
    </submittedName>
</protein>
<dbReference type="InterPro" id="IPR058652">
    <property type="entry name" value="VapC50_C"/>
</dbReference>
<evidence type="ECO:0000259" key="1">
    <source>
        <dbReference type="Pfam" id="PF13470"/>
    </source>
</evidence>
<comment type="caution">
    <text evidence="3">The sequence shown here is derived from an EMBL/GenBank/DDBJ whole genome shotgun (WGS) entry which is preliminary data.</text>
</comment>
<dbReference type="Pfam" id="PF13470">
    <property type="entry name" value="PIN_3"/>
    <property type="match status" value="1"/>
</dbReference>
<dbReference type="AlphaFoldDB" id="A0A7W6LGG7"/>